<protein>
    <submittedName>
        <fullName evidence="4">Methylthioribose-1-phosphate isomerase</fullName>
    </submittedName>
</protein>
<evidence type="ECO:0000313" key="5">
    <source>
        <dbReference type="Proteomes" id="UP000288805"/>
    </source>
</evidence>
<dbReference type="InterPro" id="IPR027363">
    <property type="entry name" value="M1Pi_N"/>
</dbReference>
<dbReference type="SUPFAM" id="SSF100950">
    <property type="entry name" value="NagB/RpiA/CoA transferase-like"/>
    <property type="match status" value="1"/>
</dbReference>
<proteinExistence type="inferred from homology"/>
<dbReference type="InterPro" id="IPR000649">
    <property type="entry name" value="IF-2B-related"/>
</dbReference>
<comment type="caution">
    <text evidence="4">The sequence shown here is derived from an EMBL/GenBank/DDBJ whole genome shotgun (WGS) entry which is preliminary data.</text>
</comment>
<dbReference type="GO" id="GO:0016853">
    <property type="term" value="F:isomerase activity"/>
    <property type="evidence" value="ECO:0007669"/>
    <property type="project" value="UniProtKB-KW"/>
</dbReference>
<dbReference type="InterPro" id="IPR037171">
    <property type="entry name" value="NagB/RpiA_transferase-like"/>
</dbReference>
<dbReference type="Pfam" id="PF01008">
    <property type="entry name" value="IF-2B"/>
    <property type="match status" value="1"/>
</dbReference>
<comment type="similarity">
    <text evidence="1 3">Belongs to the eIF-2B alpha/beta/delta subunits family.</text>
</comment>
<sequence length="302" mass="33455">MTVMPLEWVLGRDKSGSICYKHGSLQLFDQRKLPPGIVYLEIEGVDDGWHAIRDMVVRGAPTIAIAATLSLVVEVSNLEGLYGTSNDAASFLNSKLDYLVTRRPTTVNLPDVAIKLKRVISNASTIAFEAMSVFQALLEAAEDMLREDVAANREIELCGVSFLQSHIKESKSLSILTHCNTGSLATIGYGTALEALTVAFKQKHRWRYLDFPTLVVLKVFYLNEASWISDALRTIQVKLDTHGPDYFLFQGLKDRGTSSRIVSSINMMTKIKGTVINLPSPSCSISRTLFEYIPTCIQVLSF</sequence>
<dbReference type="FunFam" id="1.20.120.420:FF:000003">
    <property type="entry name" value="Methylthioribose-1-phosphate isomerase"/>
    <property type="match status" value="1"/>
</dbReference>
<dbReference type="Proteomes" id="UP000288805">
    <property type="component" value="Unassembled WGS sequence"/>
</dbReference>
<evidence type="ECO:0000256" key="3">
    <source>
        <dbReference type="RuleBase" id="RU003814"/>
    </source>
</evidence>
<name>A0A438HCH0_VITVI</name>
<dbReference type="PANTHER" id="PTHR43475">
    <property type="entry name" value="METHYLTHIORIBOSE-1-PHOSPHATE ISOMERASE"/>
    <property type="match status" value="1"/>
</dbReference>
<keyword evidence="2 4" id="KW-0413">Isomerase</keyword>
<dbReference type="EMBL" id="QGNW01000243">
    <property type="protein sequence ID" value="RVW82168.1"/>
    <property type="molecule type" value="Genomic_DNA"/>
</dbReference>
<dbReference type="Gene3D" id="1.20.120.420">
    <property type="entry name" value="translation initiation factor eif-2b, domain 1"/>
    <property type="match status" value="1"/>
</dbReference>
<dbReference type="PANTHER" id="PTHR43475:SF1">
    <property type="entry name" value="METHYLTHIORIBOSE-1-PHOSPHATE ISOMERASE"/>
    <property type="match status" value="1"/>
</dbReference>
<evidence type="ECO:0000256" key="1">
    <source>
        <dbReference type="ARBA" id="ARBA00007251"/>
    </source>
</evidence>
<accession>A0A438HCH0</accession>
<dbReference type="AlphaFoldDB" id="A0A438HCH0"/>
<evidence type="ECO:0000313" key="4">
    <source>
        <dbReference type="EMBL" id="RVW82168.1"/>
    </source>
</evidence>
<evidence type="ECO:0000256" key="2">
    <source>
        <dbReference type="ARBA" id="ARBA00023235"/>
    </source>
</evidence>
<organism evidence="4 5">
    <name type="scientific">Vitis vinifera</name>
    <name type="common">Grape</name>
    <dbReference type="NCBI Taxonomy" id="29760"/>
    <lineage>
        <taxon>Eukaryota</taxon>
        <taxon>Viridiplantae</taxon>
        <taxon>Streptophyta</taxon>
        <taxon>Embryophyta</taxon>
        <taxon>Tracheophyta</taxon>
        <taxon>Spermatophyta</taxon>
        <taxon>Magnoliopsida</taxon>
        <taxon>eudicotyledons</taxon>
        <taxon>Gunneridae</taxon>
        <taxon>Pentapetalae</taxon>
        <taxon>rosids</taxon>
        <taxon>Vitales</taxon>
        <taxon>Vitaceae</taxon>
        <taxon>Viteae</taxon>
        <taxon>Vitis</taxon>
    </lineage>
</organism>
<gene>
    <name evidence="4" type="primary">VIT_11s0016g00830_1</name>
    <name evidence="4" type="ORF">CK203_050759</name>
</gene>
<reference evidence="4 5" key="1">
    <citation type="journal article" date="2018" name="PLoS Genet.">
        <title>Population sequencing reveals clonal diversity and ancestral inbreeding in the grapevine cultivar Chardonnay.</title>
        <authorList>
            <person name="Roach M.J."/>
            <person name="Johnson D.L."/>
            <person name="Bohlmann J."/>
            <person name="van Vuuren H.J."/>
            <person name="Jones S.J."/>
            <person name="Pretorius I.S."/>
            <person name="Schmidt S.A."/>
            <person name="Borneman A.R."/>
        </authorList>
    </citation>
    <scope>NUCLEOTIDE SEQUENCE [LARGE SCALE GENOMIC DNA]</scope>
    <source>
        <strain evidence="5">cv. Chardonnay</strain>
        <tissue evidence="4">Leaf</tissue>
    </source>
</reference>